<dbReference type="InterPro" id="IPR031993">
    <property type="entry name" value="DUF4789"/>
</dbReference>
<feature type="chain" id="PRO_5036402731" description="DUF4789 domain-containing protein" evidence="1">
    <location>
        <begin position="20"/>
        <end position="303"/>
    </location>
</feature>
<dbReference type="PANTHER" id="PTHR21177">
    <property type="entry name" value="IP06524P-RELATED"/>
    <property type="match status" value="1"/>
</dbReference>
<evidence type="ECO:0000313" key="4">
    <source>
        <dbReference type="Proteomes" id="UP000677054"/>
    </source>
</evidence>
<accession>A0A7R9A6I0</accession>
<dbReference type="EMBL" id="CAJPEV010000877">
    <property type="protein sequence ID" value="CAG0889249.1"/>
    <property type="molecule type" value="Genomic_DNA"/>
</dbReference>
<evidence type="ECO:0000259" key="2">
    <source>
        <dbReference type="Pfam" id="PF16033"/>
    </source>
</evidence>
<dbReference type="AlphaFoldDB" id="A0A7R9A6I0"/>
<sequence>MLLTFGALFLVVLVSTCWGKAISQMHPLPPFSSGPVPPPPPQFFSGPPPAIRGGQGTSVCGSPYTAFHRPTNQCLPLLEQGVCQMGQWLVLNQATMEPECQYRNCGLCSVAFSEEPNRCVSPEYPGERCGQNQILAMDQFGLGHCECREGGYIYWPEDGNCHRLFSRGPCEPGNLFLFDKENKTALCKRNLCPDGQIYWLPRGDCVLENDTTLCSPPLNLTLTRLADREFALTCQRLAPHAFAATVSFRRCDPGSIWMTKEGCEEPVPLNPCPPGHEGDFFGGCRDSSGYESSATVYVHEKYI</sequence>
<feature type="signal peptide" evidence="1">
    <location>
        <begin position="1"/>
        <end position="19"/>
    </location>
</feature>
<dbReference type="Pfam" id="PF16033">
    <property type="entry name" value="DUF4789"/>
    <property type="match status" value="2"/>
</dbReference>
<keyword evidence="4" id="KW-1185">Reference proteome</keyword>
<reference evidence="3" key="1">
    <citation type="submission" date="2020-11" db="EMBL/GenBank/DDBJ databases">
        <authorList>
            <person name="Tran Van P."/>
        </authorList>
    </citation>
    <scope>NUCLEOTIDE SEQUENCE</scope>
</reference>
<feature type="domain" description="DUF4789" evidence="2">
    <location>
        <begin position="128"/>
        <end position="199"/>
    </location>
</feature>
<organism evidence="3">
    <name type="scientific">Darwinula stevensoni</name>
    <dbReference type="NCBI Taxonomy" id="69355"/>
    <lineage>
        <taxon>Eukaryota</taxon>
        <taxon>Metazoa</taxon>
        <taxon>Ecdysozoa</taxon>
        <taxon>Arthropoda</taxon>
        <taxon>Crustacea</taxon>
        <taxon>Oligostraca</taxon>
        <taxon>Ostracoda</taxon>
        <taxon>Podocopa</taxon>
        <taxon>Podocopida</taxon>
        <taxon>Darwinulocopina</taxon>
        <taxon>Darwinuloidea</taxon>
        <taxon>Darwinulidae</taxon>
        <taxon>Darwinula</taxon>
    </lineage>
</organism>
<evidence type="ECO:0000256" key="1">
    <source>
        <dbReference type="SAM" id="SignalP"/>
    </source>
</evidence>
<keyword evidence="1" id="KW-0732">Signal</keyword>
<evidence type="ECO:0000313" key="3">
    <source>
        <dbReference type="EMBL" id="CAD7245529.1"/>
    </source>
</evidence>
<proteinExistence type="predicted"/>
<protein>
    <recommendedName>
        <fullName evidence="2">DUF4789 domain-containing protein</fullName>
    </recommendedName>
</protein>
<dbReference type="Proteomes" id="UP000677054">
    <property type="component" value="Unassembled WGS sequence"/>
</dbReference>
<name>A0A7R9A6I0_9CRUS</name>
<dbReference type="EMBL" id="LR900394">
    <property type="protein sequence ID" value="CAD7245529.1"/>
    <property type="molecule type" value="Genomic_DNA"/>
</dbReference>
<gene>
    <name evidence="3" type="ORF">DSTB1V02_LOCUS5402</name>
</gene>
<dbReference type="PANTHER" id="PTHR21177:SF7">
    <property type="entry name" value="GH11627P"/>
    <property type="match status" value="1"/>
</dbReference>
<dbReference type="OrthoDB" id="6347202at2759"/>
<feature type="domain" description="DUF4789" evidence="2">
    <location>
        <begin position="56"/>
        <end position="106"/>
    </location>
</feature>